<protein>
    <submittedName>
        <fullName evidence="1">Uncharacterized protein</fullName>
    </submittedName>
</protein>
<gene>
    <name evidence="1" type="ORF">IQ31_02420</name>
</gene>
<sequence length="44" mass="5100">MQFSAKKSPISEISSSKIFLLNIAFILLHLRKLEPRKGTLMHFQ</sequence>
<dbReference type="EMBL" id="VLKR01000011">
    <property type="protein sequence ID" value="TWI19980.1"/>
    <property type="molecule type" value="Genomic_DNA"/>
</dbReference>
<reference evidence="1 2" key="1">
    <citation type="journal article" date="2015" name="Stand. Genomic Sci.">
        <title>Genomic Encyclopedia of Bacterial and Archaeal Type Strains, Phase III: the genomes of soil and plant-associated and newly described type strains.</title>
        <authorList>
            <person name="Whitman W.B."/>
            <person name="Woyke T."/>
            <person name="Klenk H.P."/>
            <person name="Zhou Y."/>
            <person name="Lilburn T.G."/>
            <person name="Beck B.J."/>
            <person name="De Vos P."/>
            <person name="Vandamme P."/>
            <person name="Eisen J.A."/>
            <person name="Garrity G."/>
            <person name="Hugenholtz P."/>
            <person name="Kyrpides N.C."/>
        </authorList>
    </citation>
    <scope>NUCLEOTIDE SEQUENCE [LARGE SCALE GENOMIC DNA]</scope>
    <source>
        <strain evidence="1 2">CGMCC 1.6855</strain>
    </source>
</reference>
<evidence type="ECO:0000313" key="2">
    <source>
        <dbReference type="Proteomes" id="UP000315908"/>
    </source>
</evidence>
<proteinExistence type="predicted"/>
<evidence type="ECO:0000313" key="1">
    <source>
        <dbReference type="EMBL" id="TWI19980.1"/>
    </source>
</evidence>
<dbReference type="Proteomes" id="UP000315908">
    <property type="component" value="Unassembled WGS sequence"/>
</dbReference>
<comment type="caution">
    <text evidence="1">The sequence shown here is derived from an EMBL/GenBank/DDBJ whole genome shotgun (WGS) entry which is preliminary data.</text>
</comment>
<accession>A0A562MJE3</accession>
<name>A0A562MJE3_9SPHI</name>
<dbReference type="AlphaFoldDB" id="A0A562MJE3"/>
<organism evidence="1 2">
    <name type="scientific">Sphingobacterium siyangense</name>
    <dbReference type="NCBI Taxonomy" id="459529"/>
    <lineage>
        <taxon>Bacteria</taxon>
        <taxon>Pseudomonadati</taxon>
        <taxon>Bacteroidota</taxon>
        <taxon>Sphingobacteriia</taxon>
        <taxon>Sphingobacteriales</taxon>
        <taxon>Sphingobacteriaceae</taxon>
        <taxon>Sphingobacterium</taxon>
    </lineage>
</organism>